<evidence type="ECO:0000256" key="1">
    <source>
        <dbReference type="ARBA" id="ARBA00006763"/>
    </source>
</evidence>
<evidence type="ECO:0000313" key="4">
    <source>
        <dbReference type="Proteomes" id="UP000093795"/>
    </source>
</evidence>
<dbReference type="Proteomes" id="UP000093795">
    <property type="component" value="Unassembled WGS sequence"/>
</dbReference>
<dbReference type="NCBIfam" id="TIGR00730">
    <property type="entry name" value="Rossman fold protein, TIGR00730 family"/>
    <property type="match status" value="1"/>
</dbReference>
<comment type="similarity">
    <text evidence="1 2">Belongs to the LOG family.</text>
</comment>
<dbReference type="RefSeq" id="WP_065123555.1">
    <property type="nucleotide sequence ID" value="NZ_LZKQ01000324.1"/>
</dbReference>
<dbReference type="Gene3D" id="3.40.50.450">
    <property type="match status" value="1"/>
</dbReference>
<dbReference type="eggNOG" id="COG1611">
    <property type="taxonomic scope" value="Bacteria"/>
</dbReference>
<reference evidence="3 4" key="1">
    <citation type="submission" date="2016-06" db="EMBL/GenBank/DDBJ databases">
        <authorList>
            <person name="Kjaerup R.B."/>
            <person name="Dalgaard T.S."/>
            <person name="Juul-Madsen H.R."/>
        </authorList>
    </citation>
    <scope>NUCLEOTIDE SEQUENCE [LARGE SCALE GENOMIC DNA]</scope>
    <source>
        <strain evidence="3 4">1081914.2</strain>
    </source>
</reference>
<dbReference type="InterPro" id="IPR005269">
    <property type="entry name" value="LOG"/>
</dbReference>
<organism evidence="3 4">
    <name type="scientific">Mycobacterium asiaticum</name>
    <dbReference type="NCBI Taxonomy" id="1790"/>
    <lineage>
        <taxon>Bacteria</taxon>
        <taxon>Bacillati</taxon>
        <taxon>Actinomycetota</taxon>
        <taxon>Actinomycetes</taxon>
        <taxon>Mycobacteriales</taxon>
        <taxon>Mycobacteriaceae</taxon>
        <taxon>Mycobacterium</taxon>
    </lineage>
</organism>
<proteinExistence type="inferred from homology"/>
<dbReference type="EMBL" id="LZKQ01000324">
    <property type="protein sequence ID" value="OBI73271.1"/>
    <property type="molecule type" value="Genomic_DNA"/>
</dbReference>
<dbReference type="EC" id="3.2.2.n1" evidence="2"/>
<sequence>MPAETNGQWTVAVYCAASPTHPELLELAASLGASIASRGWKLVWGGGHVSAMGAVAPAARAAGGWTVGVIPTMLQNRELADRDADELIVTDTMSERKRVMEERADAFIALPGGVGTLDELLSAWTQGYLDVHDKPIVLLDPWGHYDGFLAWVYGLTDSGYISQAAVDRLVVVDKVGEALQACAPGLTSLQRIEESGV</sequence>
<accession>A0A1A3BIN5</accession>
<comment type="catalytic activity">
    <reaction evidence="2">
        <text>9-ribosyl-trans-zeatin 5'-phosphate + H2O = trans-zeatin + D-ribose 5-phosphate</text>
        <dbReference type="Rhea" id="RHEA:48564"/>
        <dbReference type="ChEBI" id="CHEBI:15377"/>
        <dbReference type="ChEBI" id="CHEBI:16522"/>
        <dbReference type="ChEBI" id="CHEBI:78346"/>
        <dbReference type="ChEBI" id="CHEBI:87947"/>
        <dbReference type="EC" id="3.2.2.n1"/>
    </reaction>
</comment>
<dbReference type="SUPFAM" id="SSF102405">
    <property type="entry name" value="MCP/YpsA-like"/>
    <property type="match status" value="1"/>
</dbReference>
<keyword evidence="2" id="KW-0203">Cytokinin biosynthesis</keyword>
<dbReference type="PANTHER" id="PTHR31223">
    <property type="entry name" value="LOG FAMILY PROTEIN YJL055W"/>
    <property type="match status" value="1"/>
</dbReference>
<comment type="caution">
    <text evidence="3">The sequence shown here is derived from an EMBL/GenBank/DDBJ whole genome shotgun (WGS) entry which is preliminary data.</text>
</comment>
<keyword evidence="2" id="KW-0378">Hydrolase</keyword>
<dbReference type="PANTHER" id="PTHR31223:SF70">
    <property type="entry name" value="LOG FAMILY PROTEIN YJL055W"/>
    <property type="match status" value="1"/>
</dbReference>
<dbReference type="GO" id="GO:0102682">
    <property type="term" value="F:cytokinin riboside 5'-monophosphate phosphoribohydrolase activity"/>
    <property type="evidence" value="ECO:0007669"/>
    <property type="project" value="RHEA"/>
</dbReference>
<dbReference type="GO" id="GO:0009691">
    <property type="term" value="P:cytokinin biosynthetic process"/>
    <property type="evidence" value="ECO:0007669"/>
    <property type="project" value="UniProtKB-UniRule"/>
</dbReference>
<dbReference type="Pfam" id="PF03641">
    <property type="entry name" value="Lysine_decarbox"/>
    <property type="match status" value="1"/>
</dbReference>
<comment type="catalytic activity">
    <reaction evidence="2">
        <text>N(6)-(dimethylallyl)adenosine 5'-phosphate + H2O = N(6)-dimethylallyladenine + D-ribose 5-phosphate</text>
        <dbReference type="Rhea" id="RHEA:48560"/>
        <dbReference type="ChEBI" id="CHEBI:15377"/>
        <dbReference type="ChEBI" id="CHEBI:17660"/>
        <dbReference type="ChEBI" id="CHEBI:57526"/>
        <dbReference type="ChEBI" id="CHEBI:78346"/>
        <dbReference type="EC" id="3.2.2.n1"/>
    </reaction>
</comment>
<dbReference type="OrthoDB" id="9801098at2"/>
<dbReference type="InterPro" id="IPR031100">
    <property type="entry name" value="LOG_fam"/>
</dbReference>
<evidence type="ECO:0000313" key="3">
    <source>
        <dbReference type="EMBL" id="OBI73271.1"/>
    </source>
</evidence>
<dbReference type="AlphaFoldDB" id="A0A1A3BIN5"/>
<protein>
    <recommendedName>
        <fullName evidence="2">Cytokinin riboside 5'-monophosphate phosphoribohydrolase</fullName>
        <ecNumber evidence="2">3.2.2.n1</ecNumber>
    </recommendedName>
</protein>
<evidence type="ECO:0000256" key="2">
    <source>
        <dbReference type="RuleBase" id="RU363015"/>
    </source>
</evidence>
<dbReference type="STRING" id="1790.A5645_14745"/>
<gene>
    <name evidence="3" type="ORF">A9X01_06550</name>
</gene>
<name>A0A1A3BIN5_MYCAS</name>
<dbReference type="GO" id="GO:0005829">
    <property type="term" value="C:cytosol"/>
    <property type="evidence" value="ECO:0007669"/>
    <property type="project" value="TreeGrafter"/>
</dbReference>